<evidence type="ECO:0000313" key="2">
    <source>
        <dbReference type="Proteomes" id="UP000324222"/>
    </source>
</evidence>
<gene>
    <name evidence="1" type="ORF">E2C01_087100</name>
</gene>
<organism evidence="1 2">
    <name type="scientific">Portunus trituberculatus</name>
    <name type="common">Swimming crab</name>
    <name type="synonym">Neptunus trituberculatus</name>
    <dbReference type="NCBI Taxonomy" id="210409"/>
    <lineage>
        <taxon>Eukaryota</taxon>
        <taxon>Metazoa</taxon>
        <taxon>Ecdysozoa</taxon>
        <taxon>Arthropoda</taxon>
        <taxon>Crustacea</taxon>
        <taxon>Multicrustacea</taxon>
        <taxon>Malacostraca</taxon>
        <taxon>Eumalacostraca</taxon>
        <taxon>Eucarida</taxon>
        <taxon>Decapoda</taxon>
        <taxon>Pleocyemata</taxon>
        <taxon>Brachyura</taxon>
        <taxon>Eubrachyura</taxon>
        <taxon>Portunoidea</taxon>
        <taxon>Portunidae</taxon>
        <taxon>Portuninae</taxon>
        <taxon>Portunus</taxon>
    </lineage>
</organism>
<dbReference type="AlphaFoldDB" id="A0A5B7J5N3"/>
<evidence type="ECO:0000313" key="1">
    <source>
        <dbReference type="EMBL" id="MPC92030.1"/>
    </source>
</evidence>
<accession>A0A5B7J5N3</accession>
<sequence>MTSTWFLTQPPCPPNLPSSGTIRVIGTGNMFVGHREGVDNNRCGEVRPTHLTRAHVHCPGQVIIVLAR</sequence>
<proteinExistence type="predicted"/>
<dbReference type="Proteomes" id="UP000324222">
    <property type="component" value="Unassembled WGS sequence"/>
</dbReference>
<comment type="caution">
    <text evidence="1">The sequence shown here is derived from an EMBL/GenBank/DDBJ whole genome shotgun (WGS) entry which is preliminary data.</text>
</comment>
<protein>
    <submittedName>
        <fullName evidence="1">Uncharacterized protein</fullName>
    </submittedName>
</protein>
<keyword evidence="2" id="KW-1185">Reference proteome</keyword>
<name>A0A5B7J5N3_PORTR</name>
<reference evidence="1 2" key="1">
    <citation type="submission" date="2019-05" db="EMBL/GenBank/DDBJ databases">
        <title>Another draft genome of Portunus trituberculatus and its Hox gene families provides insights of decapod evolution.</title>
        <authorList>
            <person name="Jeong J.-H."/>
            <person name="Song I."/>
            <person name="Kim S."/>
            <person name="Choi T."/>
            <person name="Kim D."/>
            <person name="Ryu S."/>
            <person name="Kim W."/>
        </authorList>
    </citation>
    <scope>NUCLEOTIDE SEQUENCE [LARGE SCALE GENOMIC DNA]</scope>
    <source>
        <tissue evidence="1">Muscle</tissue>
    </source>
</reference>
<dbReference type="EMBL" id="VSRR010089867">
    <property type="protein sequence ID" value="MPC92030.1"/>
    <property type="molecule type" value="Genomic_DNA"/>
</dbReference>